<organism evidence="1">
    <name type="scientific">Arundo donax</name>
    <name type="common">Giant reed</name>
    <name type="synonym">Donax arundinaceus</name>
    <dbReference type="NCBI Taxonomy" id="35708"/>
    <lineage>
        <taxon>Eukaryota</taxon>
        <taxon>Viridiplantae</taxon>
        <taxon>Streptophyta</taxon>
        <taxon>Embryophyta</taxon>
        <taxon>Tracheophyta</taxon>
        <taxon>Spermatophyta</taxon>
        <taxon>Magnoliopsida</taxon>
        <taxon>Liliopsida</taxon>
        <taxon>Poales</taxon>
        <taxon>Poaceae</taxon>
        <taxon>PACMAD clade</taxon>
        <taxon>Arundinoideae</taxon>
        <taxon>Arundineae</taxon>
        <taxon>Arundo</taxon>
    </lineage>
</organism>
<reference evidence="1" key="1">
    <citation type="submission" date="2014-09" db="EMBL/GenBank/DDBJ databases">
        <authorList>
            <person name="Magalhaes I.L.F."/>
            <person name="Oliveira U."/>
            <person name="Santos F.R."/>
            <person name="Vidigal T.H.D.A."/>
            <person name="Brescovit A.D."/>
            <person name="Santos A.J."/>
        </authorList>
    </citation>
    <scope>NUCLEOTIDE SEQUENCE</scope>
    <source>
        <tissue evidence="1">Shoot tissue taken approximately 20 cm above the soil surface</tissue>
    </source>
</reference>
<name>A0A0A9G4F2_ARUDO</name>
<dbReference type="AlphaFoldDB" id="A0A0A9G4F2"/>
<dbReference type="EMBL" id="GBRH01177941">
    <property type="protein sequence ID" value="JAE19955.1"/>
    <property type="molecule type" value="Transcribed_RNA"/>
</dbReference>
<sequence>MRWMDLSSLVDRALSALEFGADSSGTAICCAASLPLPASCCFGPGERQSCLCIL</sequence>
<protein>
    <submittedName>
        <fullName evidence="1">Uncharacterized protein</fullName>
    </submittedName>
</protein>
<accession>A0A0A9G4F2</accession>
<evidence type="ECO:0000313" key="1">
    <source>
        <dbReference type="EMBL" id="JAE19955.1"/>
    </source>
</evidence>
<reference evidence="1" key="2">
    <citation type="journal article" date="2015" name="Data Brief">
        <title>Shoot transcriptome of the giant reed, Arundo donax.</title>
        <authorList>
            <person name="Barrero R.A."/>
            <person name="Guerrero F.D."/>
            <person name="Moolhuijzen P."/>
            <person name="Goolsby J.A."/>
            <person name="Tidwell J."/>
            <person name="Bellgard S.E."/>
            <person name="Bellgard M.I."/>
        </authorList>
    </citation>
    <scope>NUCLEOTIDE SEQUENCE</scope>
    <source>
        <tissue evidence="1">Shoot tissue taken approximately 20 cm above the soil surface</tissue>
    </source>
</reference>
<proteinExistence type="predicted"/>